<dbReference type="Proteomes" id="UP000183461">
    <property type="component" value="Unassembled WGS sequence"/>
</dbReference>
<evidence type="ECO:0000256" key="2">
    <source>
        <dbReference type="PIRSR" id="PIRSR601310-3"/>
    </source>
</evidence>
<protein>
    <submittedName>
        <fullName evidence="5">Histidine triad (HIT) family protein</fullName>
    </submittedName>
</protein>
<dbReference type="RefSeq" id="WP_072301401.1">
    <property type="nucleotide sequence ID" value="NZ_FPIP01000013.1"/>
</dbReference>
<dbReference type="PRINTS" id="PR00332">
    <property type="entry name" value="HISTRIAD"/>
</dbReference>
<feature type="short sequence motif" description="Histidine triad motif" evidence="2 3">
    <location>
        <begin position="97"/>
        <end position="101"/>
    </location>
</feature>
<gene>
    <name evidence="5" type="ORF">SAMN02910280_0372</name>
</gene>
<accession>A0A1K1Q4E3</accession>
<feature type="active site" description="Tele-AMP-histidine intermediate" evidence="1">
    <location>
        <position position="99"/>
    </location>
</feature>
<reference evidence="5 6" key="1">
    <citation type="submission" date="2016-11" db="EMBL/GenBank/DDBJ databases">
        <authorList>
            <person name="Jaros S."/>
            <person name="Januszkiewicz K."/>
            <person name="Wedrychowicz H."/>
        </authorList>
    </citation>
    <scope>NUCLEOTIDE SEQUENCE [LARGE SCALE GENOMIC DNA]</scope>
    <source>
        <strain evidence="5 6">YL228</strain>
    </source>
</reference>
<dbReference type="PROSITE" id="PS51084">
    <property type="entry name" value="HIT_2"/>
    <property type="match status" value="1"/>
</dbReference>
<feature type="domain" description="HIT" evidence="4">
    <location>
        <begin position="5"/>
        <end position="112"/>
    </location>
</feature>
<dbReference type="Gene3D" id="3.30.428.10">
    <property type="entry name" value="HIT-like"/>
    <property type="match status" value="1"/>
</dbReference>
<sequence length="134" mass="14891">MNDCIFCKIADHTIPSMTVYEDEHTIAFMDTAKDVDGHILVIPKTHAHNILDCDNDTLSQLISAVKKVSCHLVENCGFEGVNLLNASGESAGQSVQHFHIHVIPRKNGDNINAWPHFDGAKEDIEDVFNKIIIK</sequence>
<dbReference type="PANTHER" id="PTHR46648">
    <property type="entry name" value="HIT FAMILY PROTEIN 1"/>
    <property type="match status" value="1"/>
</dbReference>
<dbReference type="EMBL" id="FPIP01000013">
    <property type="protein sequence ID" value="SFW54561.1"/>
    <property type="molecule type" value="Genomic_DNA"/>
</dbReference>
<evidence type="ECO:0000313" key="6">
    <source>
        <dbReference type="Proteomes" id="UP000183461"/>
    </source>
</evidence>
<dbReference type="InterPro" id="IPR001310">
    <property type="entry name" value="Histidine_triad_HIT"/>
</dbReference>
<dbReference type="PANTHER" id="PTHR46648:SF1">
    <property type="entry name" value="ADENOSINE 5'-MONOPHOSPHORAMIDASE HNT1"/>
    <property type="match status" value="1"/>
</dbReference>
<organism evidence="5 6">
    <name type="scientific">Ruminococcus flavefaciens</name>
    <dbReference type="NCBI Taxonomy" id="1265"/>
    <lineage>
        <taxon>Bacteria</taxon>
        <taxon>Bacillati</taxon>
        <taxon>Bacillota</taxon>
        <taxon>Clostridia</taxon>
        <taxon>Eubacteriales</taxon>
        <taxon>Oscillospiraceae</taxon>
        <taxon>Ruminococcus</taxon>
    </lineage>
</organism>
<evidence type="ECO:0000259" key="4">
    <source>
        <dbReference type="PROSITE" id="PS51084"/>
    </source>
</evidence>
<dbReference type="SUPFAM" id="SSF54197">
    <property type="entry name" value="HIT-like"/>
    <property type="match status" value="1"/>
</dbReference>
<dbReference type="AlphaFoldDB" id="A0A1K1Q4E3"/>
<dbReference type="Pfam" id="PF01230">
    <property type="entry name" value="HIT"/>
    <property type="match status" value="1"/>
</dbReference>
<dbReference type="InterPro" id="IPR036265">
    <property type="entry name" value="HIT-like_sf"/>
</dbReference>
<dbReference type="PROSITE" id="PS00892">
    <property type="entry name" value="HIT_1"/>
    <property type="match status" value="1"/>
</dbReference>
<evidence type="ECO:0000313" key="5">
    <source>
        <dbReference type="EMBL" id="SFW54561.1"/>
    </source>
</evidence>
<dbReference type="GO" id="GO:0009117">
    <property type="term" value="P:nucleotide metabolic process"/>
    <property type="evidence" value="ECO:0007669"/>
    <property type="project" value="TreeGrafter"/>
</dbReference>
<proteinExistence type="predicted"/>
<dbReference type="InterPro" id="IPR019808">
    <property type="entry name" value="Histidine_triad_CS"/>
</dbReference>
<evidence type="ECO:0000256" key="1">
    <source>
        <dbReference type="PIRSR" id="PIRSR601310-1"/>
    </source>
</evidence>
<dbReference type="InterPro" id="IPR011146">
    <property type="entry name" value="HIT-like"/>
</dbReference>
<evidence type="ECO:0000256" key="3">
    <source>
        <dbReference type="PROSITE-ProRule" id="PRU00464"/>
    </source>
</evidence>
<dbReference type="GO" id="GO:0003824">
    <property type="term" value="F:catalytic activity"/>
    <property type="evidence" value="ECO:0007669"/>
    <property type="project" value="InterPro"/>
</dbReference>
<name>A0A1K1Q4E3_RUMFL</name>